<evidence type="ECO:0000313" key="2">
    <source>
        <dbReference type="Proteomes" id="UP001162164"/>
    </source>
</evidence>
<organism evidence="1 2">
    <name type="scientific">Molorchus minor</name>
    <dbReference type="NCBI Taxonomy" id="1323400"/>
    <lineage>
        <taxon>Eukaryota</taxon>
        <taxon>Metazoa</taxon>
        <taxon>Ecdysozoa</taxon>
        <taxon>Arthropoda</taxon>
        <taxon>Hexapoda</taxon>
        <taxon>Insecta</taxon>
        <taxon>Pterygota</taxon>
        <taxon>Neoptera</taxon>
        <taxon>Endopterygota</taxon>
        <taxon>Coleoptera</taxon>
        <taxon>Polyphaga</taxon>
        <taxon>Cucujiformia</taxon>
        <taxon>Chrysomeloidea</taxon>
        <taxon>Cerambycidae</taxon>
        <taxon>Lamiinae</taxon>
        <taxon>Monochamini</taxon>
        <taxon>Molorchus</taxon>
    </lineage>
</organism>
<comment type="caution">
    <text evidence="1">The sequence shown here is derived from an EMBL/GenBank/DDBJ whole genome shotgun (WGS) entry which is preliminary data.</text>
</comment>
<evidence type="ECO:0000313" key="1">
    <source>
        <dbReference type="EMBL" id="KAJ8964750.1"/>
    </source>
</evidence>
<name>A0ABQ9IT67_9CUCU</name>
<accession>A0ABQ9IT67</accession>
<dbReference type="Proteomes" id="UP001162164">
    <property type="component" value="Unassembled WGS sequence"/>
</dbReference>
<sequence>MASLRELHQIIQRKPTVTIELEWSQPLQTYGELKGYRVRYGEKEQYLKVNLKGKLSDIEGLGSLYIGKDPPLSYYKNRGSSNPSGDSM</sequence>
<proteinExistence type="predicted"/>
<gene>
    <name evidence="1" type="ORF">NQ317_008055</name>
</gene>
<dbReference type="EMBL" id="JAPWTJ010002732">
    <property type="protein sequence ID" value="KAJ8964750.1"/>
    <property type="molecule type" value="Genomic_DNA"/>
</dbReference>
<protein>
    <submittedName>
        <fullName evidence="1">Uncharacterized protein</fullName>
    </submittedName>
</protein>
<keyword evidence="2" id="KW-1185">Reference proteome</keyword>
<reference evidence="1" key="1">
    <citation type="journal article" date="2023" name="Insect Mol. Biol.">
        <title>Genome sequencing provides insights into the evolution of gene families encoding plant cell wall-degrading enzymes in longhorned beetles.</title>
        <authorList>
            <person name="Shin N.R."/>
            <person name="Okamura Y."/>
            <person name="Kirsch R."/>
            <person name="Pauchet Y."/>
        </authorList>
    </citation>
    <scope>NUCLEOTIDE SEQUENCE</scope>
    <source>
        <strain evidence="1">MMC_N1</strain>
    </source>
</reference>